<comment type="caution">
    <text evidence="1">The sequence shown here is derived from an EMBL/GenBank/DDBJ whole genome shotgun (WGS) entry which is preliminary data.</text>
</comment>
<sequence length="107" mass="12041">MSQDFIQLPELSEIKEDLVLARQDISSAVQEDDSLEPIGKFVEEVITIIENKASSLSAGKPLDTKTKVDIAAHLTLLNSLMDEIFLSNLEDEFTEEEEEEVESEDDR</sequence>
<dbReference type="EMBL" id="JSAN01000057">
    <property type="protein sequence ID" value="KIC72346.1"/>
    <property type="molecule type" value="Genomic_DNA"/>
</dbReference>
<accession>A0A0C1JP88</accession>
<proteinExistence type="predicted"/>
<protein>
    <submittedName>
        <fullName evidence="1">Uncharacterized protein</fullName>
    </submittedName>
</protein>
<evidence type="ECO:0000313" key="2">
    <source>
        <dbReference type="Proteomes" id="UP000031465"/>
    </source>
</evidence>
<organism evidence="1 2">
    <name type="scientific">Candidatus Protochlamydia amoebophila</name>
    <dbReference type="NCBI Taxonomy" id="362787"/>
    <lineage>
        <taxon>Bacteria</taxon>
        <taxon>Pseudomonadati</taxon>
        <taxon>Chlamydiota</taxon>
        <taxon>Chlamydiia</taxon>
        <taxon>Parachlamydiales</taxon>
        <taxon>Parachlamydiaceae</taxon>
        <taxon>Candidatus Protochlamydia</taxon>
    </lineage>
</organism>
<name>A0A0C1JP88_9BACT</name>
<dbReference type="PATRIC" id="fig|362787.3.peg.873"/>
<dbReference type="Proteomes" id="UP000031465">
    <property type="component" value="Unassembled WGS sequence"/>
</dbReference>
<evidence type="ECO:0000313" key="1">
    <source>
        <dbReference type="EMBL" id="KIC72346.1"/>
    </source>
</evidence>
<dbReference type="AlphaFoldDB" id="A0A0C1JP88"/>
<reference evidence="1 2" key="1">
    <citation type="journal article" date="2014" name="Mol. Biol. Evol.">
        <title>Massive expansion of Ubiquitination-related gene families within the Chlamydiae.</title>
        <authorList>
            <person name="Domman D."/>
            <person name="Collingro A."/>
            <person name="Lagkouvardos I."/>
            <person name="Gehre L."/>
            <person name="Weinmaier T."/>
            <person name="Rattei T."/>
            <person name="Subtil A."/>
            <person name="Horn M."/>
        </authorList>
    </citation>
    <scope>NUCLEOTIDE SEQUENCE [LARGE SCALE GENOMIC DNA]</scope>
    <source>
        <strain evidence="1 2">EI2</strain>
    </source>
</reference>
<gene>
    <name evidence="1" type="ORF">DB44_CK00190</name>
</gene>
<dbReference type="RefSeq" id="WP_039357786.1">
    <property type="nucleotide sequence ID" value="NZ_JSAN01000057.1"/>
</dbReference>